<feature type="site" description="Important for substrate specificity" evidence="9">
    <location>
        <position position="72"/>
    </location>
</feature>
<dbReference type="RefSeq" id="WP_183353070.1">
    <property type="nucleotide sequence ID" value="NZ_BLXX01000001.1"/>
</dbReference>
<feature type="site" description="Important for substrate specificity" evidence="9">
    <location>
        <position position="156"/>
    </location>
</feature>
<keyword evidence="5 9" id="KW-0546">Nucleotide metabolism</keyword>
<comment type="catalytic activity">
    <reaction evidence="6">
        <text>N(7)-methyl-GTP + H2O = N(7)-methyl-GMP + diphosphate + H(+)</text>
        <dbReference type="Rhea" id="RHEA:58744"/>
        <dbReference type="ChEBI" id="CHEBI:15377"/>
        <dbReference type="ChEBI" id="CHEBI:15378"/>
        <dbReference type="ChEBI" id="CHEBI:33019"/>
        <dbReference type="ChEBI" id="CHEBI:58285"/>
        <dbReference type="ChEBI" id="CHEBI:87133"/>
    </reaction>
</comment>
<comment type="catalytic activity">
    <reaction evidence="9">
        <text>dTTP + H2O = dTMP + diphosphate + H(+)</text>
        <dbReference type="Rhea" id="RHEA:28534"/>
        <dbReference type="ChEBI" id="CHEBI:15377"/>
        <dbReference type="ChEBI" id="CHEBI:15378"/>
        <dbReference type="ChEBI" id="CHEBI:33019"/>
        <dbReference type="ChEBI" id="CHEBI:37568"/>
        <dbReference type="ChEBI" id="CHEBI:63528"/>
        <dbReference type="EC" id="3.6.1.9"/>
    </reaction>
</comment>
<dbReference type="EMBL" id="BLXX01000001">
    <property type="protein sequence ID" value="GFO58218.1"/>
    <property type="molecule type" value="Genomic_DNA"/>
</dbReference>
<dbReference type="SUPFAM" id="SSF52972">
    <property type="entry name" value="ITPase-like"/>
    <property type="match status" value="1"/>
</dbReference>
<gene>
    <name evidence="10" type="ORF">GMST_05430</name>
</gene>
<evidence type="ECO:0000256" key="5">
    <source>
        <dbReference type="ARBA" id="ARBA00023080"/>
    </source>
</evidence>
<dbReference type="CDD" id="cd00555">
    <property type="entry name" value="Maf"/>
    <property type="match status" value="1"/>
</dbReference>
<evidence type="ECO:0000256" key="1">
    <source>
        <dbReference type="ARBA" id="ARBA00001968"/>
    </source>
</evidence>
<protein>
    <recommendedName>
        <fullName evidence="9">dTTP/UTP pyrophosphatase</fullName>
        <shortName evidence="9">dTTPase/UTPase</shortName>
        <ecNumber evidence="9">3.6.1.9</ecNumber>
    </recommendedName>
    <alternativeName>
        <fullName evidence="9">Nucleoside triphosphate pyrophosphatase</fullName>
    </alternativeName>
    <alternativeName>
        <fullName evidence="9">Nucleotide pyrophosphatase</fullName>
        <shortName evidence="9">Nucleotide PPase</shortName>
    </alternativeName>
</protein>
<dbReference type="AlphaFoldDB" id="A0A6V8ME01"/>
<dbReference type="GO" id="GO:0047429">
    <property type="term" value="F:nucleoside triphosphate diphosphatase activity"/>
    <property type="evidence" value="ECO:0007669"/>
    <property type="project" value="UniProtKB-EC"/>
</dbReference>
<comment type="cofactor">
    <cofactor evidence="1 9">
        <name>a divalent metal cation</name>
        <dbReference type="ChEBI" id="CHEBI:60240"/>
    </cofactor>
</comment>
<evidence type="ECO:0000256" key="6">
    <source>
        <dbReference type="ARBA" id="ARBA00050213"/>
    </source>
</evidence>
<organism evidence="10 11">
    <name type="scientific">Geomonas silvestris</name>
    <dbReference type="NCBI Taxonomy" id="2740184"/>
    <lineage>
        <taxon>Bacteria</taxon>
        <taxon>Pseudomonadati</taxon>
        <taxon>Thermodesulfobacteriota</taxon>
        <taxon>Desulfuromonadia</taxon>
        <taxon>Geobacterales</taxon>
        <taxon>Geobacteraceae</taxon>
        <taxon>Geomonas</taxon>
    </lineage>
</organism>
<name>A0A6V8ME01_9BACT</name>
<keyword evidence="3 9" id="KW-0963">Cytoplasm</keyword>
<dbReference type="InterPro" id="IPR003697">
    <property type="entry name" value="Maf-like"/>
</dbReference>
<evidence type="ECO:0000256" key="9">
    <source>
        <dbReference type="HAMAP-Rule" id="MF_00528"/>
    </source>
</evidence>
<comment type="function">
    <text evidence="7">Nucleoside triphosphate pyrophosphatase that hydrolyzes 7-methyl-GTP (m(7)GTP). May have a dual role in cell division arrest and in preventing the incorporation of modified nucleotides into cellular nucleic acids.</text>
</comment>
<comment type="subcellular location">
    <subcellularLocation>
        <location evidence="2 9">Cytoplasm</location>
    </subcellularLocation>
</comment>
<dbReference type="NCBIfam" id="NF010948">
    <property type="entry name" value="PRK14368.1"/>
    <property type="match status" value="1"/>
</dbReference>
<proteinExistence type="inferred from homology"/>
<evidence type="ECO:0000313" key="10">
    <source>
        <dbReference type="EMBL" id="GFO58218.1"/>
    </source>
</evidence>
<dbReference type="GO" id="GO:0005737">
    <property type="term" value="C:cytoplasm"/>
    <property type="evidence" value="ECO:0007669"/>
    <property type="project" value="UniProtKB-SubCell"/>
</dbReference>
<evidence type="ECO:0000256" key="7">
    <source>
        <dbReference type="ARBA" id="ARBA00053369"/>
    </source>
</evidence>
<dbReference type="Pfam" id="PF02545">
    <property type="entry name" value="Maf"/>
    <property type="match status" value="1"/>
</dbReference>
<comment type="function">
    <text evidence="9">Nucleoside triphosphate pyrophosphatase that hydrolyzes dTTP and UTP. May have a dual role in cell division arrest and in preventing the incorporation of modified nucleotides into cellular nucleic acids.</text>
</comment>
<dbReference type="NCBIfam" id="TIGR00172">
    <property type="entry name" value="maf"/>
    <property type="match status" value="1"/>
</dbReference>
<dbReference type="EC" id="3.6.1.9" evidence="9"/>
<evidence type="ECO:0000256" key="3">
    <source>
        <dbReference type="ARBA" id="ARBA00022490"/>
    </source>
</evidence>
<comment type="similarity">
    <text evidence="8">Belongs to the Maf family. YceF subfamily.</text>
</comment>
<dbReference type="PIRSF" id="PIRSF006305">
    <property type="entry name" value="Maf"/>
    <property type="match status" value="1"/>
</dbReference>
<evidence type="ECO:0000256" key="2">
    <source>
        <dbReference type="ARBA" id="ARBA00004496"/>
    </source>
</evidence>
<keyword evidence="4 9" id="KW-0378">Hydrolase</keyword>
<comment type="catalytic activity">
    <reaction evidence="9">
        <text>UTP + H2O = UMP + diphosphate + H(+)</text>
        <dbReference type="Rhea" id="RHEA:29395"/>
        <dbReference type="ChEBI" id="CHEBI:15377"/>
        <dbReference type="ChEBI" id="CHEBI:15378"/>
        <dbReference type="ChEBI" id="CHEBI:33019"/>
        <dbReference type="ChEBI" id="CHEBI:46398"/>
        <dbReference type="ChEBI" id="CHEBI:57865"/>
        <dbReference type="EC" id="3.6.1.9"/>
    </reaction>
</comment>
<evidence type="ECO:0000313" key="11">
    <source>
        <dbReference type="Proteomes" id="UP000556026"/>
    </source>
</evidence>
<comment type="caution">
    <text evidence="10">The sequence shown here is derived from an EMBL/GenBank/DDBJ whole genome shotgun (WGS) entry which is preliminary data.</text>
</comment>
<sequence length="192" mass="20609">MNSRPIVLASASPRRSELLESAGITFVVAPADIDETPLPGEEPVDHVLRLAEEKARAAASRTEGRFFVGADTIVLCDGEIMGKPKDAADADRMLKKLSGVPHEVVTGYAVYDRERDAALSQAVRTKVFFKSLRQEEIDAYIATGCPFDKAGAYAIQGGAAHMVQKIDGSYSNVVGLPLCEVVETLRTMGALD</sequence>
<feature type="active site" description="Proton acceptor" evidence="9">
    <location>
        <position position="71"/>
    </location>
</feature>
<comment type="caution">
    <text evidence="9">Lacks conserved residue(s) required for the propagation of feature annotation.</text>
</comment>
<dbReference type="PANTHER" id="PTHR43213">
    <property type="entry name" value="BIFUNCTIONAL DTTP/UTP PYROPHOSPHATASE/METHYLTRANSFERASE PROTEIN-RELATED"/>
    <property type="match status" value="1"/>
</dbReference>
<dbReference type="GO" id="GO:0009117">
    <property type="term" value="P:nucleotide metabolic process"/>
    <property type="evidence" value="ECO:0007669"/>
    <property type="project" value="UniProtKB-KW"/>
</dbReference>
<evidence type="ECO:0000256" key="8">
    <source>
        <dbReference type="ARBA" id="ARBA00060749"/>
    </source>
</evidence>
<keyword evidence="11" id="KW-1185">Reference proteome</keyword>
<dbReference type="FunFam" id="3.90.950.10:FF:000005">
    <property type="entry name" value="7-methyl-GTP pyrophosphatase"/>
    <property type="match status" value="1"/>
</dbReference>
<reference evidence="11" key="1">
    <citation type="submission" date="2020-06" db="EMBL/GenBank/DDBJ databases">
        <title>Draft genomic sequence of Geomonas sp. Red330.</title>
        <authorList>
            <person name="Itoh H."/>
            <person name="Zhenxing X."/>
            <person name="Ushijima N."/>
            <person name="Masuda Y."/>
            <person name="Shiratori Y."/>
            <person name="Senoo K."/>
        </authorList>
    </citation>
    <scope>NUCLEOTIDE SEQUENCE [LARGE SCALE GENOMIC DNA]</scope>
    <source>
        <strain evidence="11">Red330</strain>
    </source>
</reference>
<accession>A0A6V8ME01</accession>
<dbReference type="InterPro" id="IPR029001">
    <property type="entry name" value="ITPase-like_fam"/>
</dbReference>
<evidence type="ECO:0000256" key="4">
    <source>
        <dbReference type="ARBA" id="ARBA00022801"/>
    </source>
</evidence>
<feature type="site" description="Important for substrate specificity" evidence="9">
    <location>
        <position position="14"/>
    </location>
</feature>
<dbReference type="Gene3D" id="3.90.950.10">
    <property type="match status" value="1"/>
</dbReference>
<dbReference type="PANTHER" id="PTHR43213:SF5">
    <property type="entry name" value="BIFUNCTIONAL DTTP_UTP PYROPHOSPHATASE_METHYLTRANSFERASE PROTEIN-RELATED"/>
    <property type="match status" value="1"/>
</dbReference>
<comment type="similarity">
    <text evidence="9">Belongs to the Maf family. YhdE subfamily.</text>
</comment>
<dbReference type="HAMAP" id="MF_00528">
    <property type="entry name" value="Maf"/>
    <property type="match status" value="1"/>
</dbReference>
<dbReference type="Proteomes" id="UP000556026">
    <property type="component" value="Unassembled WGS sequence"/>
</dbReference>